<keyword evidence="1" id="KW-1133">Transmembrane helix</keyword>
<sequence>MWETRFKWMLYASFATASFIFLQMAFFSLHVLFGIRLSFNVFKICFELFHMLRAPWVFYTIHLLVIYTFGSCLWVIVRQMLVSVRSAKRLVRFQDKQLTRLYTGKYHLRGHELIVIRERTPVALTLGVLRPQIVLSTGLIDMLDPSELEAVMEHERFHLMQRDPLAIFLLSMLSISMWYIPMFRWVRDKYKIIIEIMADRFAMSITCSAQDLGSALLKMLKQQGRAPGPNVSYASFAETSINLRILHILEPATPLTLGIPLMRTLVSVVTLLILVTLT</sequence>
<dbReference type="RefSeq" id="WP_270885309.1">
    <property type="nucleotide sequence ID" value="NZ_JAQFVF010000088.1"/>
</dbReference>
<keyword evidence="4" id="KW-1185">Reference proteome</keyword>
<name>A0ABW0KBN5_9BACL</name>
<evidence type="ECO:0000256" key="1">
    <source>
        <dbReference type="SAM" id="Phobius"/>
    </source>
</evidence>
<dbReference type="Gene3D" id="3.30.2010.10">
    <property type="entry name" value="Metalloproteases ('zincins'), catalytic domain"/>
    <property type="match status" value="1"/>
</dbReference>
<organism evidence="3 4">
    <name type="scientific">Paenibacillus aestuarii</name>
    <dbReference type="NCBI Taxonomy" id="516965"/>
    <lineage>
        <taxon>Bacteria</taxon>
        <taxon>Bacillati</taxon>
        <taxon>Bacillota</taxon>
        <taxon>Bacilli</taxon>
        <taxon>Bacillales</taxon>
        <taxon>Paenibacillaceae</taxon>
        <taxon>Paenibacillus</taxon>
    </lineage>
</organism>
<gene>
    <name evidence="3" type="ORF">ACFPOG_19755</name>
</gene>
<dbReference type="CDD" id="cd07326">
    <property type="entry name" value="M56_BlaR1_MecR1_like"/>
    <property type="match status" value="1"/>
</dbReference>
<evidence type="ECO:0000313" key="3">
    <source>
        <dbReference type="EMBL" id="MFC5450492.1"/>
    </source>
</evidence>
<evidence type="ECO:0000313" key="4">
    <source>
        <dbReference type="Proteomes" id="UP001596044"/>
    </source>
</evidence>
<feature type="domain" description="Peptidase M56" evidence="2">
    <location>
        <begin position="51"/>
        <end position="246"/>
    </location>
</feature>
<dbReference type="EMBL" id="JBHSMJ010000026">
    <property type="protein sequence ID" value="MFC5450492.1"/>
    <property type="molecule type" value="Genomic_DNA"/>
</dbReference>
<dbReference type="PANTHER" id="PTHR34978">
    <property type="entry name" value="POSSIBLE SENSOR-TRANSDUCER PROTEIN BLAR"/>
    <property type="match status" value="1"/>
</dbReference>
<protein>
    <submittedName>
        <fullName evidence="3">M56 family metallopeptidase</fullName>
    </submittedName>
</protein>
<feature type="transmembrane region" description="Helical" evidence="1">
    <location>
        <begin position="165"/>
        <end position="181"/>
    </location>
</feature>
<keyword evidence="1" id="KW-0472">Membrane</keyword>
<dbReference type="InterPro" id="IPR052173">
    <property type="entry name" value="Beta-lactam_resp_regulator"/>
</dbReference>
<feature type="transmembrane region" description="Helical" evidence="1">
    <location>
        <begin position="257"/>
        <end position="277"/>
    </location>
</feature>
<proteinExistence type="predicted"/>
<accession>A0ABW0KBN5</accession>
<dbReference type="Proteomes" id="UP001596044">
    <property type="component" value="Unassembled WGS sequence"/>
</dbReference>
<dbReference type="PANTHER" id="PTHR34978:SF3">
    <property type="entry name" value="SLR0241 PROTEIN"/>
    <property type="match status" value="1"/>
</dbReference>
<feature type="transmembrane region" description="Helical" evidence="1">
    <location>
        <begin position="12"/>
        <end position="36"/>
    </location>
</feature>
<evidence type="ECO:0000259" key="2">
    <source>
        <dbReference type="Pfam" id="PF05569"/>
    </source>
</evidence>
<dbReference type="InterPro" id="IPR008756">
    <property type="entry name" value="Peptidase_M56"/>
</dbReference>
<comment type="caution">
    <text evidence="3">The sequence shown here is derived from an EMBL/GenBank/DDBJ whole genome shotgun (WGS) entry which is preliminary data.</text>
</comment>
<dbReference type="Pfam" id="PF05569">
    <property type="entry name" value="Peptidase_M56"/>
    <property type="match status" value="1"/>
</dbReference>
<reference evidence="4" key="1">
    <citation type="journal article" date="2019" name="Int. J. Syst. Evol. Microbiol.">
        <title>The Global Catalogue of Microorganisms (GCM) 10K type strain sequencing project: providing services to taxonomists for standard genome sequencing and annotation.</title>
        <authorList>
            <consortium name="The Broad Institute Genomics Platform"/>
            <consortium name="The Broad Institute Genome Sequencing Center for Infectious Disease"/>
            <person name="Wu L."/>
            <person name="Ma J."/>
        </authorList>
    </citation>
    <scope>NUCLEOTIDE SEQUENCE [LARGE SCALE GENOMIC DNA]</scope>
    <source>
        <strain evidence="4">KACC 11904</strain>
    </source>
</reference>
<feature type="transmembrane region" description="Helical" evidence="1">
    <location>
        <begin position="56"/>
        <end position="77"/>
    </location>
</feature>
<keyword evidence="1" id="KW-0812">Transmembrane</keyword>